<dbReference type="Pfam" id="PF13822">
    <property type="entry name" value="ACC_epsilon"/>
    <property type="match status" value="1"/>
</dbReference>
<dbReference type="InterPro" id="IPR032716">
    <property type="entry name" value="ACC_epsilon"/>
</dbReference>
<accession>A0ABW2GMI4</accession>
<gene>
    <name evidence="1" type="ORF">ACFQLX_21400</name>
</gene>
<comment type="caution">
    <text evidence="1">The sequence shown here is derived from an EMBL/GenBank/DDBJ whole genome shotgun (WGS) entry which is preliminary data.</text>
</comment>
<evidence type="ECO:0000313" key="1">
    <source>
        <dbReference type="EMBL" id="MFC7220695.1"/>
    </source>
</evidence>
<evidence type="ECO:0000313" key="2">
    <source>
        <dbReference type="Proteomes" id="UP001596413"/>
    </source>
</evidence>
<dbReference type="Proteomes" id="UP001596413">
    <property type="component" value="Unassembled WGS sequence"/>
</dbReference>
<protein>
    <submittedName>
        <fullName evidence="1">Acyl-CoA carboxylase epsilon subunit</fullName>
    </submittedName>
</protein>
<dbReference type="EMBL" id="JBHSZO010000039">
    <property type="protein sequence ID" value="MFC7220695.1"/>
    <property type="molecule type" value="Genomic_DNA"/>
</dbReference>
<name>A0ABW2GMI4_9ACTN</name>
<sequence length="69" mass="7383">MTAPIEAPTMVRVVRGGEIPAEEMAALTAVLLARAAATARDGAPPFAVVPLWERPAPTTPYRSPQSWRN</sequence>
<dbReference type="RefSeq" id="WP_386417546.1">
    <property type="nucleotide sequence ID" value="NZ_JBHSZO010000039.1"/>
</dbReference>
<keyword evidence="2" id="KW-1185">Reference proteome</keyword>
<proteinExistence type="predicted"/>
<organism evidence="1 2">
    <name type="scientific">Streptomyces polyrhachis</name>
    <dbReference type="NCBI Taxonomy" id="1282885"/>
    <lineage>
        <taxon>Bacteria</taxon>
        <taxon>Bacillati</taxon>
        <taxon>Actinomycetota</taxon>
        <taxon>Actinomycetes</taxon>
        <taxon>Kitasatosporales</taxon>
        <taxon>Streptomycetaceae</taxon>
        <taxon>Streptomyces</taxon>
    </lineage>
</organism>
<reference evidence="2" key="1">
    <citation type="journal article" date="2019" name="Int. J. Syst. Evol. Microbiol.">
        <title>The Global Catalogue of Microorganisms (GCM) 10K type strain sequencing project: providing services to taxonomists for standard genome sequencing and annotation.</title>
        <authorList>
            <consortium name="The Broad Institute Genomics Platform"/>
            <consortium name="The Broad Institute Genome Sequencing Center for Infectious Disease"/>
            <person name="Wu L."/>
            <person name="Ma J."/>
        </authorList>
    </citation>
    <scope>NUCLEOTIDE SEQUENCE [LARGE SCALE GENOMIC DNA]</scope>
    <source>
        <strain evidence="2">CGMCC 1.13681</strain>
    </source>
</reference>